<dbReference type="PANTHER" id="PTHR10622:SF10">
    <property type="entry name" value="HET DOMAIN-CONTAINING PROTEIN"/>
    <property type="match status" value="1"/>
</dbReference>
<organism evidence="4 5">
    <name type="scientific">Fusarium sporotrichioides</name>
    <dbReference type="NCBI Taxonomy" id="5514"/>
    <lineage>
        <taxon>Eukaryota</taxon>
        <taxon>Fungi</taxon>
        <taxon>Dikarya</taxon>
        <taxon>Ascomycota</taxon>
        <taxon>Pezizomycotina</taxon>
        <taxon>Sordariomycetes</taxon>
        <taxon>Hypocreomycetidae</taxon>
        <taxon>Hypocreales</taxon>
        <taxon>Nectriaceae</taxon>
        <taxon>Fusarium</taxon>
    </lineage>
</organism>
<dbReference type="Gene3D" id="1.25.40.20">
    <property type="entry name" value="Ankyrin repeat-containing domain"/>
    <property type="match status" value="2"/>
</dbReference>
<proteinExistence type="predicted"/>
<dbReference type="InterPro" id="IPR010730">
    <property type="entry name" value="HET"/>
</dbReference>
<keyword evidence="2" id="KW-0175">Coiled coil</keyword>
<feature type="repeat" description="ANK" evidence="1">
    <location>
        <begin position="723"/>
        <end position="755"/>
    </location>
</feature>
<dbReference type="EMBL" id="PXOF01000245">
    <property type="protein sequence ID" value="RGP58954.1"/>
    <property type="molecule type" value="Genomic_DNA"/>
</dbReference>
<gene>
    <name evidence="4" type="ORF">FSPOR_11663</name>
</gene>
<feature type="repeat" description="ANK" evidence="1">
    <location>
        <begin position="888"/>
        <end position="920"/>
    </location>
</feature>
<feature type="repeat" description="ANK" evidence="1">
    <location>
        <begin position="789"/>
        <end position="821"/>
    </location>
</feature>
<feature type="repeat" description="ANK" evidence="1">
    <location>
        <begin position="690"/>
        <end position="722"/>
    </location>
</feature>
<accession>A0A395RFP9</accession>
<protein>
    <recommendedName>
        <fullName evidence="3">Heterokaryon incompatibility domain-containing protein</fullName>
    </recommendedName>
</protein>
<feature type="domain" description="Heterokaryon incompatibility" evidence="3">
    <location>
        <begin position="22"/>
        <end position="107"/>
    </location>
</feature>
<dbReference type="Pfam" id="PF06985">
    <property type="entry name" value="HET"/>
    <property type="match status" value="1"/>
</dbReference>
<evidence type="ECO:0000313" key="4">
    <source>
        <dbReference type="EMBL" id="RGP58954.1"/>
    </source>
</evidence>
<evidence type="ECO:0000259" key="3">
    <source>
        <dbReference type="Pfam" id="PF06985"/>
    </source>
</evidence>
<dbReference type="AlphaFoldDB" id="A0A395RFP9"/>
<dbReference type="Pfam" id="PF12796">
    <property type="entry name" value="Ank_2"/>
    <property type="match status" value="2"/>
</dbReference>
<feature type="repeat" description="ANK" evidence="1">
    <location>
        <begin position="822"/>
        <end position="854"/>
    </location>
</feature>
<feature type="repeat" description="ANK" evidence="1">
    <location>
        <begin position="756"/>
        <end position="788"/>
    </location>
</feature>
<evidence type="ECO:0000313" key="5">
    <source>
        <dbReference type="Proteomes" id="UP000266152"/>
    </source>
</evidence>
<evidence type="ECO:0000256" key="2">
    <source>
        <dbReference type="SAM" id="Coils"/>
    </source>
</evidence>
<feature type="coiled-coil region" evidence="2">
    <location>
        <begin position="561"/>
        <end position="602"/>
    </location>
</feature>
<dbReference type="Proteomes" id="UP000266152">
    <property type="component" value="Unassembled WGS sequence"/>
</dbReference>
<name>A0A395RFP9_FUSSP</name>
<dbReference type="SMART" id="SM00248">
    <property type="entry name" value="ANK"/>
    <property type="match status" value="7"/>
</dbReference>
<reference evidence="4 5" key="1">
    <citation type="journal article" date="2018" name="PLoS Pathog.">
        <title>Evolution of structural diversity of trichothecenes, a family of toxins produced by plant pathogenic and entomopathogenic fungi.</title>
        <authorList>
            <person name="Proctor R.H."/>
            <person name="McCormick S.P."/>
            <person name="Kim H.S."/>
            <person name="Cardoza R.E."/>
            <person name="Stanley A.M."/>
            <person name="Lindo L."/>
            <person name="Kelly A."/>
            <person name="Brown D.W."/>
            <person name="Lee T."/>
            <person name="Vaughan M.M."/>
            <person name="Alexander N.J."/>
            <person name="Busman M."/>
            <person name="Gutierrez S."/>
        </authorList>
    </citation>
    <scope>NUCLEOTIDE SEQUENCE [LARGE SCALE GENOMIC DNA]</scope>
    <source>
        <strain evidence="4 5">NRRL 3299</strain>
    </source>
</reference>
<dbReference type="InterPro" id="IPR036770">
    <property type="entry name" value="Ankyrin_rpt-contain_sf"/>
</dbReference>
<dbReference type="PROSITE" id="PS50088">
    <property type="entry name" value="ANK_REPEAT"/>
    <property type="match status" value="7"/>
</dbReference>
<dbReference type="STRING" id="5514.A0A395RFP9"/>
<dbReference type="PROSITE" id="PS50297">
    <property type="entry name" value="ANK_REP_REGION"/>
    <property type="match status" value="6"/>
</dbReference>
<dbReference type="PANTHER" id="PTHR10622">
    <property type="entry name" value="HET DOMAIN-CONTAINING PROTEIN"/>
    <property type="match status" value="1"/>
</dbReference>
<sequence>MRLIKVDTLEMQQFFGTDIPPYAILSHRWGAGDEEVSFFDMTNGSTRKTGMAKVRGCCNQAEKDKIDYVWIDTCCINKESSKELDEAINSMFQWYRKASVCYTYLSDVPDGDDIWDPASKFYSSSWFQRGWTLQELLAPVESRFYDQEWNFIGTKADLSSEIEIITDIPRKFLHGWVDFHQASVAQRMSWAAKRETKREEDMAYCLLGIFNVTMPMIYGEGGKAFERLQLKIMEQTTDDSILAWGIHDGDLQGRNITEVESISAGVFASSPRDFSRCGRIVPHTQDSKPSSTFTVSGGYVHTSLTLYRNESKITYAALNCCFEGNVIQVIAIPLYSTSSANGYIRPQSHGPILVGKPPVEDLSQNIRIRVERQVHAVHTTGTSVWLHVQGYQKLELKLAETYPLLEWERSRALIARKSDGKSSVNTQLLRFTSDVAKSHDLVVVIELNPSDAALNTRSFIIQAFQDLELKDIENSLEFIDPKSRKALIADNGVMEVAVTLTQEAVPQGVVCLISLARTNRVPAVGNKRPASVTAKLKYDFMDSLRKEYLARSAEHPALKNLTTLQHCRESAEATIRAIEEEEKKLADRKRLVRKEMKNLTDRIIAGEAQVKGRLDSYNMYKSKRLKVQDILDGKTAYLHGYSKSQPRSLLINGEVVHGPGNWFEQIIQRRLERVPEKSFTWPVEVGQHTKDLSPLLWAVANTKVEFASLLLEKGSDTEVKDKYGTTALSAAAYHGKTRIAEILLGHGAELEASNERRLTPLIYASYGGRQETVALLLDKGANIEARTASGSTALALAALQGHEDVVSLLLKRGANIEPKDEDGNTPLAEAASGGHVKTVARLLQKGADIETRNNSQQTPLAIATMKGHEETTKLLLAEGANVESRDCWKTTPMDYAALRGHKSVVKMMLGAGARSYLKEKTGPSPLRAAQ</sequence>
<dbReference type="Pfam" id="PF13637">
    <property type="entry name" value="Ank_4"/>
    <property type="match status" value="1"/>
</dbReference>
<keyword evidence="1" id="KW-0040">ANK repeat</keyword>
<dbReference type="SUPFAM" id="SSF48403">
    <property type="entry name" value="Ankyrin repeat"/>
    <property type="match status" value="1"/>
</dbReference>
<comment type="caution">
    <text evidence="4">The sequence shown here is derived from an EMBL/GenBank/DDBJ whole genome shotgun (WGS) entry which is preliminary data.</text>
</comment>
<keyword evidence="5" id="KW-1185">Reference proteome</keyword>
<dbReference type="InterPro" id="IPR002110">
    <property type="entry name" value="Ankyrin_rpt"/>
</dbReference>
<evidence type="ECO:0000256" key="1">
    <source>
        <dbReference type="PROSITE-ProRule" id="PRU00023"/>
    </source>
</evidence>
<feature type="repeat" description="ANK" evidence="1">
    <location>
        <begin position="855"/>
        <end position="887"/>
    </location>
</feature>